<evidence type="ECO:0000313" key="11">
    <source>
        <dbReference type="EMBL" id="BBO32665.1"/>
    </source>
</evidence>
<feature type="transmembrane region" description="Helical" evidence="9">
    <location>
        <begin position="231"/>
        <end position="254"/>
    </location>
</feature>
<keyword evidence="12" id="KW-1185">Reference proteome</keyword>
<keyword evidence="7 9" id="KW-0472">Membrane</keyword>
<keyword evidence="6 9" id="KW-1133">Transmembrane helix</keyword>
<feature type="domain" description="Glycosyltransferase 2-like" evidence="10">
    <location>
        <begin position="3"/>
        <end position="165"/>
    </location>
</feature>
<organism evidence="11 12">
    <name type="scientific">Lacipirellula parvula</name>
    <dbReference type="NCBI Taxonomy" id="2650471"/>
    <lineage>
        <taxon>Bacteria</taxon>
        <taxon>Pseudomonadati</taxon>
        <taxon>Planctomycetota</taxon>
        <taxon>Planctomycetia</taxon>
        <taxon>Pirellulales</taxon>
        <taxon>Lacipirellulaceae</taxon>
        <taxon>Lacipirellula</taxon>
    </lineage>
</organism>
<evidence type="ECO:0000256" key="5">
    <source>
        <dbReference type="ARBA" id="ARBA00022985"/>
    </source>
</evidence>
<dbReference type="RefSeq" id="WP_152098592.1">
    <property type="nucleotide sequence ID" value="NZ_AP021861.1"/>
</dbReference>
<dbReference type="KEGG" id="lpav:PLANPX_2277"/>
<gene>
    <name evidence="11" type="ORF">PLANPX_2277</name>
</gene>
<dbReference type="AlphaFoldDB" id="A0A5K7X8G9"/>
<evidence type="ECO:0000256" key="3">
    <source>
        <dbReference type="ARBA" id="ARBA00022679"/>
    </source>
</evidence>
<evidence type="ECO:0000256" key="9">
    <source>
        <dbReference type="SAM" id="Phobius"/>
    </source>
</evidence>
<evidence type="ECO:0000256" key="6">
    <source>
        <dbReference type="ARBA" id="ARBA00022989"/>
    </source>
</evidence>
<evidence type="ECO:0000256" key="2">
    <source>
        <dbReference type="ARBA" id="ARBA00022676"/>
    </source>
</evidence>
<dbReference type="GO" id="GO:0099621">
    <property type="term" value="F:undecaprenyl-phosphate 4-deoxy-4-formamido-L-arabinose transferase activity"/>
    <property type="evidence" value="ECO:0007669"/>
    <property type="project" value="TreeGrafter"/>
</dbReference>
<sequence length="340" mass="37619">MISIVIPLLNEVGTLEQLHHELSELAAARGYELQMIFIDDGSTDGSWQVVERLAATDSRVLGIRFRRNFGKAAALSAGFDAAQGEIIVTMDADLQDSPAEIPKLLAVLDAGADVVSGWKRERHDPWHKRYPSKVFNALVGKMTGVQLHDHNCGLKAYRRDVIHEIRLYGELHRFVPVLAAARGFRIGETAVEHRPRLSGVSKYGWTRIPKGLLDLLTVQFITRYGQRPQHWLGSAGLISLLLGGLGMVYLAFIWVWSRMPWSEHVVHLHETAALFYSLALLLFGSNLLAMGFVAEMIAASVSRHRDEFSVAQYTSPQGKNAGAGPHAATNQSAGQEHESR</sequence>
<dbReference type="Gene3D" id="3.90.550.10">
    <property type="entry name" value="Spore Coat Polysaccharide Biosynthesis Protein SpsA, Chain A"/>
    <property type="match status" value="1"/>
</dbReference>
<dbReference type="Proteomes" id="UP000326837">
    <property type="component" value="Chromosome"/>
</dbReference>
<dbReference type="CDD" id="cd04187">
    <property type="entry name" value="DPM1_like_bac"/>
    <property type="match status" value="1"/>
</dbReference>
<feature type="region of interest" description="Disordered" evidence="8">
    <location>
        <begin position="315"/>
        <end position="340"/>
    </location>
</feature>
<dbReference type="InterPro" id="IPR001173">
    <property type="entry name" value="Glyco_trans_2-like"/>
</dbReference>
<dbReference type="Pfam" id="PF00535">
    <property type="entry name" value="Glycos_transf_2"/>
    <property type="match status" value="1"/>
</dbReference>
<dbReference type="PANTHER" id="PTHR48090:SF3">
    <property type="entry name" value="UNDECAPRENYL-PHOSPHATE 4-DEOXY-4-FORMAMIDO-L-ARABINOSE TRANSFERASE"/>
    <property type="match status" value="1"/>
</dbReference>
<reference evidence="12" key="1">
    <citation type="submission" date="2019-10" db="EMBL/GenBank/DDBJ databases">
        <title>Lacipirellula parvula gen. nov., sp. nov., representing a lineage of planctomycetes widespread in freshwater anoxic habitats, and description of the family Lacipirellulaceae.</title>
        <authorList>
            <person name="Dedysh S.N."/>
            <person name="Kulichevskaya I.S."/>
            <person name="Beletsky A.V."/>
            <person name="Rakitin A.L."/>
            <person name="Mardanov A.V."/>
            <person name="Ivanova A.A."/>
            <person name="Saltykova V.X."/>
            <person name="Rijpstra W.I.C."/>
            <person name="Sinninghe Damste J.S."/>
            <person name="Ravin N.V."/>
        </authorList>
    </citation>
    <scope>NUCLEOTIDE SEQUENCE [LARGE SCALE GENOMIC DNA]</scope>
    <source>
        <strain evidence="12">PX69</strain>
    </source>
</reference>
<keyword evidence="2 11" id="KW-0328">Glycosyltransferase</keyword>
<protein>
    <submittedName>
        <fullName evidence="11">Dolichol-phosphate mannosyltransferase</fullName>
    </submittedName>
</protein>
<feature type="transmembrane region" description="Helical" evidence="9">
    <location>
        <begin position="274"/>
        <end position="298"/>
    </location>
</feature>
<keyword evidence="4 9" id="KW-0812">Transmembrane</keyword>
<evidence type="ECO:0000256" key="1">
    <source>
        <dbReference type="ARBA" id="ARBA00022475"/>
    </source>
</evidence>
<evidence type="ECO:0000256" key="7">
    <source>
        <dbReference type="ARBA" id="ARBA00023136"/>
    </source>
</evidence>
<dbReference type="SUPFAM" id="SSF53448">
    <property type="entry name" value="Nucleotide-diphospho-sugar transferases"/>
    <property type="match status" value="1"/>
</dbReference>
<dbReference type="GO" id="GO:0009103">
    <property type="term" value="P:lipopolysaccharide biosynthetic process"/>
    <property type="evidence" value="ECO:0007669"/>
    <property type="project" value="UniProtKB-KW"/>
</dbReference>
<name>A0A5K7X8G9_9BACT</name>
<evidence type="ECO:0000313" key="12">
    <source>
        <dbReference type="Proteomes" id="UP000326837"/>
    </source>
</evidence>
<keyword evidence="5" id="KW-0448">Lipopolysaccharide biosynthesis</keyword>
<dbReference type="PANTHER" id="PTHR48090">
    <property type="entry name" value="UNDECAPRENYL-PHOSPHATE 4-DEOXY-4-FORMAMIDO-L-ARABINOSE TRANSFERASE-RELATED"/>
    <property type="match status" value="1"/>
</dbReference>
<keyword evidence="1" id="KW-1003">Cell membrane</keyword>
<dbReference type="GO" id="GO:0005886">
    <property type="term" value="C:plasma membrane"/>
    <property type="evidence" value="ECO:0007669"/>
    <property type="project" value="TreeGrafter"/>
</dbReference>
<evidence type="ECO:0000256" key="4">
    <source>
        <dbReference type="ARBA" id="ARBA00022692"/>
    </source>
</evidence>
<keyword evidence="3 11" id="KW-0808">Transferase</keyword>
<evidence type="ECO:0000256" key="8">
    <source>
        <dbReference type="SAM" id="MobiDB-lite"/>
    </source>
</evidence>
<dbReference type="InterPro" id="IPR050256">
    <property type="entry name" value="Glycosyltransferase_2"/>
</dbReference>
<accession>A0A5K7X8G9</accession>
<proteinExistence type="predicted"/>
<evidence type="ECO:0000259" key="10">
    <source>
        <dbReference type="Pfam" id="PF00535"/>
    </source>
</evidence>
<dbReference type="EMBL" id="AP021861">
    <property type="protein sequence ID" value="BBO32665.1"/>
    <property type="molecule type" value="Genomic_DNA"/>
</dbReference>
<dbReference type="InterPro" id="IPR029044">
    <property type="entry name" value="Nucleotide-diphossugar_trans"/>
</dbReference>